<reference evidence="1 2" key="1">
    <citation type="submission" date="2015-12" db="EMBL/GenBank/DDBJ databases">
        <title>Complete genome of Roseateles depolymerans KCTC 42856.</title>
        <authorList>
            <person name="Kim K.M."/>
        </authorList>
    </citation>
    <scope>NUCLEOTIDE SEQUENCE [LARGE SCALE GENOMIC DNA]</scope>
    <source>
        <strain evidence="1 2">KCTC 42856</strain>
    </source>
</reference>
<dbReference type="STRING" id="76731.RD2015_4043"/>
<dbReference type="InterPro" id="IPR050834">
    <property type="entry name" value="Glycosyltransf_2"/>
</dbReference>
<dbReference type="EMBL" id="CP013729">
    <property type="protein sequence ID" value="ALV08492.1"/>
    <property type="molecule type" value="Genomic_DNA"/>
</dbReference>
<organism evidence="1 2">
    <name type="scientific">Roseateles depolymerans</name>
    <dbReference type="NCBI Taxonomy" id="76731"/>
    <lineage>
        <taxon>Bacteria</taxon>
        <taxon>Pseudomonadati</taxon>
        <taxon>Pseudomonadota</taxon>
        <taxon>Betaproteobacteria</taxon>
        <taxon>Burkholderiales</taxon>
        <taxon>Sphaerotilaceae</taxon>
        <taxon>Roseateles</taxon>
    </lineage>
</organism>
<sequence>MNASPSHASPAAAPTPQARVLIAGPQLQAQGRPRLSIAIPTFRRFDLLSEAIASVLAQRFSIPVELLIVDNDPDNDTQALEAMQAFAGHPLTYYKNLTNVGMVANWNCCMALARGDYVTILHDDDLLEPSFAEEVNRHLGPGGSAGSAIAWRHGVLDERAQRPPTAPPSRLRPLKQAVKRLLAPLRTKVQQHSVHHLFFANPFAGTLGIILHRDKAIALGGFDPQQHPIADYDFWCRWTAAYGALPIWARPVSLYRMRQNESMLPQTRSAFVSGSRQLRERMIASGAVPRFYRHLLDPLQRTQQTSIEEDWREAGQAPMSRLMSLKLRAWRLFTSVLCGLEARRPHHTRHGSLSS</sequence>
<dbReference type="AlphaFoldDB" id="A0A0U3MM00"/>
<dbReference type="InterPro" id="IPR001173">
    <property type="entry name" value="Glyco_trans_2-like"/>
</dbReference>
<dbReference type="RefSeq" id="WP_083525830.1">
    <property type="nucleotide sequence ID" value="NZ_CP013729.1"/>
</dbReference>
<dbReference type="SUPFAM" id="SSF53448">
    <property type="entry name" value="Nucleotide-diphospho-sugar transferases"/>
    <property type="match status" value="1"/>
</dbReference>
<dbReference type="Gene3D" id="3.90.550.10">
    <property type="entry name" value="Spore Coat Polysaccharide Biosynthesis Protein SpsA, Chain A"/>
    <property type="match status" value="1"/>
</dbReference>
<dbReference type="InterPro" id="IPR029044">
    <property type="entry name" value="Nucleotide-diphossugar_trans"/>
</dbReference>
<dbReference type="OrthoDB" id="9798249at2"/>
<dbReference type="KEGG" id="rdp:RD2015_4043"/>
<dbReference type="CDD" id="cd00761">
    <property type="entry name" value="Glyco_tranf_GTA_type"/>
    <property type="match status" value="1"/>
</dbReference>
<dbReference type="Proteomes" id="UP000060699">
    <property type="component" value="Chromosome"/>
</dbReference>
<dbReference type="PANTHER" id="PTHR43685">
    <property type="entry name" value="GLYCOSYLTRANSFERASE"/>
    <property type="match status" value="1"/>
</dbReference>
<keyword evidence="2" id="KW-1185">Reference proteome</keyword>
<accession>A0A0U3MM00</accession>
<evidence type="ECO:0000313" key="1">
    <source>
        <dbReference type="EMBL" id="ALV08492.1"/>
    </source>
</evidence>
<dbReference type="PANTHER" id="PTHR43685:SF2">
    <property type="entry name" value="GLYCOSYLTRANSFERASE 2-LIKE DOMAIN-CONTAINING PROTEIN"/>
    <property type="match status" value="1"/>
</dbReference>
<name>A0A0U3MM00_9BURK</name>
<evidence type="ECO:0000313" key="2">
    <source>
        <dbReference type="Proteomes" id="UP000060699"/>
    </source>
</evidence>
<gene>
    <name evidence="1" type="ORF">RD2015_4043</name>
</gene>
<proteinExistence type="predicted"/>
<protein>
    <submittedName>
        <fullName evidence="1">Uncharacterized protein</fullName>
    </submittedName>
</protein>
<dbReference type="Pfam" id="PF00535">
    <property type="entry name" value="Glycos_transf_2"/>
    <property type="match status" value="1"/>
</dbReference>